<dbReference type="RefSeq" id="WP_136577138.1">
    <property type="nucleotide sequence ID" value="NZ_STFF01000002.1"/>
</dbReference>
<feature type="domain" description="Barstar (barnase inhibitor)" evidence="2">
    <location>
        <begin position="13"/>
        <end position="105"/>
    </location>
</feature>
<dbReference type="InterPro" id="IPR000468">
    <property type="entry name" value="Barstar"/>
</dbReference>
<dbReference type="Pfam" id="PF01337">
    <property type="entry name" value="Barstar"/>
    <property type="match status" value="1"/>
</dbReference>
<reference evidence="3 4" key="1">
    <citation type="submission" date="2019-04" db="EMBL/GenBank/DDBJ databases">
        <title>Niastella caeni sp. nov., isolated from activated sludge.</title>
        <authorList>
            <person name="Sheng M."/>
        </authorList>
    </citation>
    <scope>NUCLEOTIDE SEQUENCE [LARGE SCALE GENOMIC DNA]</scope>
    <source>
        <strain evidence="3 4">HX-2-15</strain>
    </source>
</reference>
<name>A0A4S8HY14_9BACT</name>
<evidence type="ECO:0000259" key="2">
    <source>
        <dbReference type="Pfam" id="PF01337"/>
    </source>
</evidence>
<organism evidence="3 4">
    <name type="scientific">Niastella caeni</name>
    <dbReference type="NCBI Taxonomy" id="2569763"/>
    <lineage>
        <taxon>Bacteria</taxon>
        <taxon>Pseudomonadati</taxon>
        <taxon>Bacteroidota</taxon>
        <taxon>Chitinophagia</taxon>
        <taxon>Chitinophagales</taxon>
        <taxon>Chitinophagaceae</taxon>
        <taxon>Niastella</taxon>
    </lineage>
</organism>
<keyword evidence="4" id="KW-1185">Reference proteome</keyword>
<evidence type="ECO:0000313" key="4">
    <source>
        <dbReference type="Proteomes" id="UP000306918"/>
    </source>
</evidence>
<dbReference type="Gene3D" id="3.30.370.10">
    <property type="entry name" value="Barstar-like"/>
    <property type="match status" value="1"/>
</dbReference>
<comment type="similarity">
    <text evidence="1">Belongs to the barstar family.</text>
</comment>
<sequence>MKSIETINGRIYFVATVNALRCNTKNGLLKEFADCFDFPGYFGNNLDALDECMRDLAWLQEKNYKIIVRNMPVLKKKNIKQANQLEEYLNFYKDYWDAEKKRLKSDLENEFIVEYE</sequence>
<evidence type="ECO:0000256" key="1">
    <source>
        <dbReference type="ARBA" id="ARBA00006845"/>
    </source>
</evidence>
<dbReference type="InterPro" id="IPR035905">
    <property type="entry name" value="Barstar-like_sf"/>
</dbReference>
<dbReference type="SUPFAM" id="SSF52038">
    <property type="entry name" value="Barstar-related"/>
    <property type="match status" value="1"/>
</dbReference>
<protein>
    <recommendedName>
        <fullName evidence="2">Barstar (barnase inhibitor) domain-containing protein</fullName>
    </recommendedName>
</protein>
<accession>A0A4S8HY14</accession>
<dbReference type="AlphaFoldDB" id="A0A4S8HY14"/>
<dbReference type="Proteomes" id="UP000306918">
    <property type="component" value="Unassembled WGS sequence"/>
</dbReference>
<gene>
    <name evidence="3" type="ORF">FAM09_10995</name>
</gene>
<dbReference type="EMBL" id="STFF01000002">
    <property type="protein sequence ID" value="THU40385.1"/>
    <property type="molecule type" value="Genomic_DNA"/>
</dbReference>
<comment type="caution">
    <text evidence="3">The sequence shown here is derived from an EMBL/GenBank/DDBJ whole genome shotgun (WGS) entry which is preliminary data.</text>
</comment>
<proteinExistence type="inferred from homology"/>
<dbReference type="OrthoDB" id="7575400at2"/>
<evidence type="ECO:0000313" key="3">
    <source>
        <dbReference type="EMBL" id="THU40385.1"/>
    </source>
</evidence>